<keyword evidence="2" id="KW-1185">Reference proteome</keyword>
<dbReference type="EMBL" id="CDMY01000138">
    <property type="protein sequence ID" value="CEL93084.1"/>
    <property type="molecule type" value="Genomic_DNA"/>
</dbReference>
<reference evidence="1 2" key="1">
    <citation type="submission" date="2014-11" db="EMBL/GenBank/DDBJ databases">
        <authorList>
            <person name="Zhu J."/>
            <person name="Qi W."/>
            <person name="Song R."/>
        </authorList>
    </citation>
    <scope>NUCLEOTIDE SEQUENCE [LARGE SCALE GENOMIC DNA]</scope>
</reference>
<proteinExistence type="predicted"/>
<dbReference type="OMA" id="GCKLAMA"/>
<organism evidence="1 2">
    <name type="scientific">Vitrella brassicaformis (strain CCMP3155)</name>
    <dbReference type="NCBI Taxonomy" id="1169540"/>
    <lineage>
        <taxon>Eukaryota</taxon>
        <taxon>Sar</taxon>
        <taxon>Alveolata</taxon>
        <taxon>Colpodellida</taxon>
        <taxon>Vitrellaceae</taxon>
        <taxon>Vitrella</taxon>
    </lineage>
</organism>
<evidence type="ECO:0008006" key="3">
    <source>
        <dbReference type="Google" id="ProtNLM"/>
    </source>
</evidence>
<dbReference type="InParanoid" id="A0A0G4EAY8"/>
<dbReference type="PANTHER" id="PTHR43881:SF1">
    <property type="entry name" value="GAMMA-GLUTAMYLTRANSPEPTIDASE (AFU_ORTHOLOGUE AFUA_4G13580)"/>
    <property type="match status" value="1"/>
</dbReference>
<protein>
    <recommendedName>
        <fullName evidence="3">Gamma-glutamyltransferase</fullName>
    </recommendedName>
</protein>
<dbReference type="SUPFAM" id="SSF56235">
    <property type="entry name" value="N-terminal nucleophile aminohydrolases (Ntn hydrolases)"/>
    <property type="match status" value="1"/>
</dbReference>
<dbReference type="Gene3D" id="1.10.246.130">
    <property type="match status" value="1"/>
</dbReference>
<evidence type="ECO:0000313" key="2">
    <source>
        <dbReference type="Proteomes" id="UP000041254"/>
    </source>
</evidence>
<sequence>MADLEENLEFNPRRSAVYSLHGMVASSQPMATNLGLDILKKGGNAVDAAIAVSAALAVTEPRSTGIGGDCFMLYFSNSDKKVYGLDGSGRSSSQLTCEYVQQTIGAFEGDNRFHALSVTVPGAIAGWMDALDRWGSMPPSDVLAPAVKLAREGFAVAPLTAYHWKRGEAFIKRNDERSRGALLIDGRAPRAGELFRNPKLADTLERVGAEGAKAFYTGLTAEAIVKCVNKHGGVMALDDLSSHTTTFPEPISVNYKGYEVHQIPPNGQGLVALLAMNIVKGLDIGSFGHNSALYLHRCIEALRLAFADGKRYIGNPEVGPACPVEGLLSDAYTQDRIRCVLPDHANPAIKCGTPVASSSTVSFQVVDDGGNAVSMVNSNCSGFGTGLIPDGEGFQLQNRGANFCVDRTSPNCAGPRKQPYHTIIPAMVTKDGELWSTYTNIGGFMQPQGHLQLLLDQVEYGMDPQAALDQPRICLTPERDPPTVSLEDGITPHVANELRQMGHRINDGVGGQDRALFGRGQIINRTVSHGQRVWVGGSDGRADGCCMGY</sequence>
<dbReference type="PANTHER" id="PTHR43881">
    <property type="entry name" value="GAMMA-GLUTAMYLTRANSPEPTIDASE (AFU_ORTHOLOGUE AFUA_4G13580)"/>
    <property type="match status" value="1"/>
</dbReference>
<dbReference type="PhylomeDB" id="A0A0G4EAY8"/>
<dbReference type="OrthoDB" id="444866at2759"/>
<dbReference type="AlphaFoldDB" id="A0A0G4EAY8"/>
<dbReference type="Gene3D" id="3.60.20.40">
    <property type="match status" value="1"/>
</dbReference>
<dbReference type="InterPro" id="IPR052896">
    <property type="entry name" value="GGT-like_enzyme"/>
</dbReference>
<dbReference type="Proteomes" id="UP000041254">
    <property type="component" value="Unassembled WGS sequence"/>
</dbReference>
<gene>
    <name evidence="1" type="ORF">Vbra_6919</name>
</gene>
<dbReference type="InterPro" id="IPR043138">
    <property type="entry name" value="GGT_lsub"/>
</dbReference>
<dbReference type="VEuPathDB" id="CryptoDB:Vbra_6919"/>
<dbReference type="InterPro" id="IPR029055">
    <property type="entry name" value="Ntn_hydrolases_N"/>
</dbReference>
<dbReference type="STRING" id="1169540.A0A0G4EAY8"/>
<evidence type="ECO:0000313" key="1">
    <source>
        <dbReference type="EMBL" id="CEL93084.1"/>
    </source>
</evidence>
<name>A0A0G4EAY8_VITBC</name>
<dbReference type="Pfam" id="PF01019">
    <property type="entry name" value="G_glu_transpept"/>
    <property type="match status" value="1"/>
</dbReference>
<accession>A0A0G4EAY8</accession>
<dbReference type="InterPro" id="IPR043137">
    <property type="entry name" value="GGT_ssub_C"/>
</dbReference>
<dbReference type="PRINTS" id="PR01210">
    <property type="entry name" value="GGTRANSPTASE"/>
</dbReference>